<evidence type="ECO:0008006" key="3">
    <source>
        <dbReference type="Google" id="ProtNLM"/>
    </source>
</evidence>
<dbReference type="SUPFAM" id="SSF54695">
    <property type="entry name" value="POZ domain"/>
    <property type="match status" value="2"/>
</dbReference>
<dbReference type="Gene3D" id="3.30.710.10">
    <property type="entry name" value="Potassium Channel Kv1.1, Chain A"/>
    <property type="match status" value="2"/>
</dbReference>
<keyword evidence="2" id="KW-1185">Reference proteome</keyword>
<dbReference type="AlphaFoldDB" id="A0A166AS32"/>
<proteinExistence type="predicted"/>
<organism evidence="1 2">
    <name type="scientific">Athelia psychrophila</name>
    <dbReference type="NCBI Taxonomy" id="1759441"/>
    <lineage>
        <taxon>Eukaryota</taxon>
        <taxon>Fungi</taxon>
        <taxon>Dikarya</taxon>
        <taxon>Basidiomycota</taxon>
        <taxon>Agaricomycotina</taxon>
        <taxon>Agaricomycetes</taxon>
        <taxon>Agaricomycetidae</taxon>
        <taxon>Atheliales</taxon>
        <taxon>Atheliaceae</taxon>
        <taxon>Athelia</taxon>
    </lineage>
</organism>
<name>A0A166AS32_9AGAM</name>
<dbReference type="Proteomes" id="UP000076532">
    <property type="component" value="Unassembled WGS sequence"/>
</dbReference>
<dbReference type="STRING" id="436010.A0A166AS32"/>
<protein>
    <recommendedName>
        <fullName evidence="3">BTB domain-containing protein</fullName>
    </recommendedName>
</protein>
<sequence length="469" mass="52700">MANVARAQSIMSDRFCAQDADVTFESYDHILFRVHKKNLESTSEGFSPPSGTTTSNEIVQLSERSEVLDLLFQYAYPQRPPDLTSIPFEVFAGLAEAAEKYQMFGAMEICRLLMKAACNDHAFEVLLYSTRHGYPELMTLAQGCALKLSPADAFKLFPPASYIAFTRYHAQWTEIVKFAFNRIQATPPCQYHKDGALSFYKRLNANPASLLDLDALFAVCAVDSDITFESSDHVLFLIHRKNLETHSEGFAPPSETLSAPDQEIVELSESAAVLDLLFQFMYPQWPPDLKSIPFKTFADLAEAAEKYQVYGAMFICNSLMKPLYRDHPFEVMMYAIRHEYPDLMDLAQRRALQFSPDQAFDCMSPAVYIAWTRFYAQWAKAGQLAAEMQLNRSKINPRASGDPCKNGIHASLTVVILAHLAAGPVALLDIDALFEPLIKAANHMCCMPESWKAKVQALIKDLPNFSSFL</sequence>
<dbReference type="EMBL" id="KV417655">
    <property type="protein sequence ID" value="KZP11902.1"/>
    <property type="molecule type" value="Genomic_DNA"/>
</dbReference>
<evidence type="ECO:0000313" key="1">
    <source>
        <dbReference type="EMBL" id="KZP11902.1"/>
    </source>
</evidence>
<evidence type="ECO:0000313" key="2">
    <source>
        <dbReference type="Proteomes" id="UP000076532"/>
    </source>
</evidence>
<dbReference type="InterPro" id="IPR011333">
    <property type="entry name" value="SKP1/BTB/POZ_sf"/>
</dbReference>
<gene>
    <name evidence="1" type="ORF">FIBSPDRAFT_1050431</name>
</gene>
<accession>A0A166AS32</accession>
<dbReference type="OrthoDB" id="3184970at2759"/>
<reference evidence="1 2" key="1">
    <citation type="journal article" date="2016" name="Mol. Biol. Evol.">
        <title>Comparative Genomics of Early-Diverging Mushroom-Forming Fungi Provides Insights into the Origins of Lignocellulose Decay Capabilities.</title>
        <authorList>
            <person name="Nagy L.G."/>
            <person name="Riley R."/>
            <person name="Tritt A."/>
            <person name="Adam C."/>
            <person name="Daum C."/>
            <person name="Floudas D."/>
            <person name="Sun H."/>
            <person name="Yadav J.S."/>
            <person name="Pangilinan J."/>
            <person name="Larsson K.H."/>
            <person name="Matsuura K."/>
            <person name="Barry K."/>
            <person name="Labutti K."/>
            <person name="Kuo R."/>
            <person name="Ohm R.A."/>
            <person name="Bhattacharya S.S."/>
            <person name="Shirouzu T."/>
            <person name="Yoshinaga Y."/>
            <person name="Martin F.M."/>
            <person name="Grigoriev I.V."/>
            <person name="Hibbett D.S."/>
        </authorList>
    </citation>
    <scope>NUCLEOTIDE SEQUENCE [LARGE SCALE GENOMIC DNA]</scope>
    <source>
        <strain evidence="1 2">CBS 109695</strain>
    </source>
</reference>